<dbReference type="Proteomes" id="UP000268093">
    <property type="component" value="Unassembled WGS sequence"/>
</dbReference>
<name>A0A433A1K2_9FUNG</name>
<organism evidence="1 2">
    <name type="scientific">Jimgerdemannia flammicorona</name>
    <dbReference type="NCBI Taxonomy" id="994334"/>
    <lineage>
        <taxon>Eukaryota</taxon>
        <taxon>Fungi</taxon>
        <taxon>Fungi incertae sedis</taxon>
        <taxon>Mucoromycota</taxon>
        <taxon>Mucoromycotina</taxon>
        <taxon>Endogonomycetes</taxon>
        <taxon>Endogonales</taxon>
        <taxon>Endogonaceae</taxon>
        <taxon>Jimgerdemannia</taxon>
    </lineage>
</organism>
<protein>
    <submittedName>
        <fullName evidence="1">Uncharacterized protein</fullName>
    </submittedName>
</protein>
<sequence length="158" mass="17986">MRKNYCGEALSPREMANPADEYNTAAVFDADDSLLALIRNSLNLLYRRPVGVVLANRRYACNAEEGHKQSIPKINVDRLENDGRQASSVEFLSGVNQYQFIRNAGLFLNRLWKLLEERGALNLSLKYILQNRWLFGSQESAKGRERTPLLGGQLTHYL</sequence>
<keyword evidence="2" id="KW-1185">Reference proteome</keyword>
<dbReference type="AlphaFoldDB" id="A0A433A1K2"/>
<reference evidence="1 2" key="1">
    <citation type="journal article" date="2018" name="New Phytol.">
        <title>Phylogenomics of Endogonaceae and evolution of mycorrhizas within Mucoromycota.</title>
        <authorList>
            <person name="Chang Y."/>
            <person name="Desiro A."/>
            <person name="Na H."/>
            <person name="Sandor L."/>
            <person name="Lipzen A."/>
            <person name="Clum A."/>
            <person name="Barry K."/>
            <person name="Grigoriev I.V."/>
            <person name="Martin F.M."/>
            <person name="Stajich J.E."/>
            <person name="Smith M.E."/>
            <person name="Bonito G."/>
            <person name="Spatafora J.W."/>
        </authorList>
    </citation>
    <scope>NUCLEOTIDE SEQUENCE [LARGE SCALE GENOMIC DNA]</scope>
    <source>
        <strain evidence="1 2">GMNB39</strain>
    </source>
</reference>
<evidence type="ECO:0000313" key="2">
    <source>
        <dbReference type="Proteomes" id="UP000268093"/>
    </source>
</evidence>
<dbReference type="EMBL" id="RBNI01020634">
    <property type="protein sequence ID" value="RUO96562.1"/>
    <property type="molecule type" value="Genomic_DNA"/>
</dbReference>
<comment type="caution">
    <text evidence="1">The sequence shown here is derived from an EMBL/GenBank/DDBJ whole genome shotgun (WGS) entry which is preliminary data.</text>
</comment>
<evidence type="ECO:0000313" key="1">
    <source>
        <dbReference type="EMBL" id="RUO96562.1"/>
    </source>
</evidence>
<gene>
    <name evidence="1" type="ORF">BC936DRAFT_141833</name>
</gene>
<accession>A0A433A1K2</accession>
<proteinExistence type="predicted"/>